<comment type="caution">
    <text evidence="1">The sequence shown here is derived from an EMBL/GenBank/DDBJ whole genome shotgun (WGS) entry which is preliminary data.</text>
</comment>
<gene>
    <name evidence="1" type="ORF">FOZ60_009786</name>
</gene>
<name>A0A7J6NGL4_PEROL</name>
<accession>A0A7J6NGL4</accession>
<dbReference type="GO" id="GO:0003735">
    <property type="term" value="F:structural constituent of ribosome"/>
    <property type="evidence" value="ECO:0007669"/>
    <property type="project" value="InterPro"/>
</dbReference>
<organism evidence="1 2">
    <name type="scientific">Perkinsus olseni</name>
    <name type="common">Perkinsus atlanticus</name>
    <dbReference type="NCBI Taxonomy" id="32597"/>
    <lineage>
        <taxon>Eukaryota</taxon>
        <taxon>Sar</taxon>
        <taxon>Alveolata</taxon>
        <taxon>Perkinsozoa</taxon>
        <taxon>Perkinsea</taxon>
        <taxon>Perkinsida</taxon>
        <taxon>Perkinsidae</taxon>
        <taxon>Perkinsus</taxon>
    </lineage>
</organism>
<dbReference type="GO" id="GO:0005762">
    <property type="term" value="C:mitochondrial large ribosomal subunit"/>
    <property type="evidence" value="ECO:0007669"/>
    <property type="project" value="TreeGrafter"/>
</dbReference>
<evidence type="ECO:0000313" key="1">
    <source>
        <dbReference type="EMBL" id="KAF4682979.1"/>
    </source>
</evidence>
<evidence type="ECO:0000313" key="2">
    <source>
        <dbReference type="Proteomes" id="UP000541610"/>
    </source>
</evidence>
<protein>
    <recommendedName>
        <fullName evidence="3">39S ribosomal protein L28, mitochondrial</fullName>
    </recommendedName>
</protein>
<dbReference type="EMBL" id="JABANP010000396">
    <property type="protein sequence ID" value="KAF4682979.1"/>
    <property type="molecule type" value="Genomic_DNA"/>
</dbReference>
<dbReference type="InterPro" id="IPR026569">
    <property type="entry name" value="Ribosomal_bL28"/>
</dbReference>
<proteinExistence type="predicted"/>
<reference evidence="1 2" key="1">
    <citation type="submission" date="2020-04" db="EMBL/GenBank/DDBJ databases">
        <title>Perkinsus olseni comparative genomics.</title>
        <authorList>
            <person name="Bogema D.R."/>
        </authorList>
    </citation>
    <scope>NUCLEOTIDE SEQUENCE [LARGE SCALE GENOMIC DNA]</scope>
    <source>
        <strain evidence="1">00978-12</strain>
    </source>
</reference>
<dbReference type="PANTHER" id="PTHR13528:SF2">
    <property type="entry name" value="LARGE RIBOSOMAL SUBUNIT PROTEIN BL28M"/>
    <property type="match status" value="1"/>
</dbReference>
<dbReference type="OrthoDB" id="361870at2759"/>
<dbReference type="Proteomes" id="UP000541610">
    <property type="component" value="Unassembled WGS sequence"/>
</dbReference>
<dbReference type="PANTHER" id="PTHR13528">
    <property type="entry name" value="39S RIBOSOMAL PROTEIN L28, MITOCHONDRIAL"/>
    <property type="match status" value="1"/>
</dbReference>
<evidence type="ECO:0008006" key="3">
    <source>
        <dbReference type="Google" id="ProtNLM"/>
    </source>
</evidence>
<sequence length="283" mass="34048">MPKVPHLFGRYLRNESAGHRRSWRKYVQTRYVMPKAMGQVPSAASQMALFHDDDYKRKYRMGVRNSMFRKVLKPFTTRRDFRSDMLNQTIHNLRVTNSALYAIEDKGGFDEYIMRSPPEEMRSNAGEKMRNVMYWYMQHPEYKELGLPWKVFLRKRNQLDPAYARYMHELKKYHSVRHLYKQHAKFSPYYLPKHEKGLYPVRQKFMAGSEAPEMVNKWWSESPALEDAFRRRLGEAKSFEEAHADHREPEAYRRGYGMGRGGEHGGMPRWRSKTYKFRQLRPY</sequence>
<dbReference type="AlphaFoldDB" id="A0A7J6NGL4"/>